<name>A0A9P6ZJI5_9AGAM</name>
<dbReference type="OrthoDB" id="3437960at2759"/>
<comment type="caution">
    <text evidence="1">The sequence shown here is derived from an EMBL/GenBank/DDBJ whole genome shotgun (WGS) entry which is preliminary data.</text>
</comment>
<dbReference type="AlphaFoldDB" id="A0A9P6ZJI5"/>
<dbReference type="EMBL" id="JABBWD010000082">
    <property type="protein sequence ID" value="KAG1768010.1"/>
    <property type="molecule type" value="Genomic_DNA"/>
</dbReference>
<gene>
    <name evidence="1" type="ORF">EV702DRAFT_742003</name>
</gene>
<organism evidence="1 2">
    <name type="scientific">Suillus placidus</name>
    <dbReference type="NCBI Taxonomy" id="48579"/>
    <lineage>
        <taxon>Eukaryota</taxon>
        <taxon>Fungi</taxon>
        <taxon>Dikarya</taxon>
        <taxon>Basidiomycota</taxon>
        <taxon>Agaricomycotina</taxon>
        <taxon>Agaricomycetes</taxon>
        <taxon>Agaricomycetidae</taxon>
        <taxon>Boletales</taxon>
        <taxon>Suillineae</taxon>
        <taxon>Suillaceae</taxon>
        <taxon>Suillus</taxon>
    </lineage>
</organism>
<reference evidence="1" key="1">
    <citation type="journal article" date="2020" name="New Phytol.">
        <title>Comparative genomics reveals dynamic genome evolution in host specialist ectomycorrhizal fungi.</title>
        <authorList>
            <person name="Lofgren L.A."/>
            <person name="Nguyen N.H."/>
            <person name="Vilgalys R."/>
            <person name="Ruytinx J."/>
            <person name="Liao H.L."/>
            <person name="Branco S."/>
            <person name="Kuo A."/>
            <person name="LaButti K."/>
            <person name="Lipzen A."/>
            <person name="Andreopoulos W."/>
            <person name="Pangilinan J."/>
            <person name="Riley R."/>
            <person name="Hundley H."/>
            <person name="Na H."/>
            <person name="Barry K."/>
            <person name="Grigoriev I.V."/>
            <person name="Stajich J.E."/>
            <person name="Kennedy P.G."/>
        </authorList>
    </citation>
    <scope>NUCLEOTIDE SEQUENCE</scope>
    <source>
        <strain evidence="1">DOB743</strain>
    </source>
</reference>
<evidence type="ECO:0008006" key="3">
    <source>
        <dbReference type="Google" id="ProtNLM"/>
    </source>
</evidence>
<evidence type="ECO:0000313" key="1">
    <source>
        <dbReference type="EMBL" id="KAG1768010.1"/>
    </source>
</evidence>
<evidence type="ECO:0000313" key="2">
    <source>
        <dbReference type="Proteomes" id="UP000714275"/>
    </source>
</evidence>
<sequence>MPVHIVNVDHETLFRVEQSGQPVVVYECKLQGALCGMSVEGTTSAISAHIRGHGITGPDSASRCCSWGGCSKMLKKGSMARHILAHLGVKVCCSVCGVVKCRHYVLRAHIRSSVLCQLASAEIVHGPEGHLLAPRVGLLPIAIKFDYLYARHPFVTGTVVLSYLLLLIYIGDVGFRNYAAGCEYINIYGGIEGEEVTGDSE</sequence>
<protein>
    <recommendedName>
        <fullName evidence="3">C2H2-type domain-containing protein</fullName>
    </recommendedName>
</protein>
<proteinExistence type="predicted"/>
<dbReference type="Proteomes" id="UP000714275">
    <property type="component" value="Unassembled WGS sequence"/>
</dbReference>
<keyword evidence="2" id="KW-1185">Reference proteome</keyword>
<accession>A0A9P6ZJI5</accession>